<dbReference type="Proteomes" id="UP001230649">
    <property type="component" value="Unassembled WGS sequence"/>
</dbReference>
<reference evidence="1" key="1">
    <citation type="submission" date="2023-04" db="EMBL/GenBank/DDBJ databases">
        <title>Draft Genome sequencing of Naganishia species isolated from polar environments using Oxford Nanopore Technology.</title>
        <authorList>
            <person name="Leo P."/>
            <person name="Venkateswaran K."/>
        </authorList>
    </citation>
    <scope>NUCLEOTIDE SEQUENCE</scope>
    <source>
        <strain evidence="1">MNA-CCFEE 5262</strain>
    </source>
</reference>
<proteinExistence type="predicted"/>
<accession>A0ACC2VM23</accession>
<dbReference type="EMBL" id="JASBWS010000077">
    <property type="protein sequence ID" value="KAJ9100213.1"/>
    <property type="molecule type" value="Genomic_DNA"/>
</dbReference>
<name>A0ACC2VM23_9TREE</name>
<sequence>MSVQSSAIDIPPPRGDASPAEPESRLIPPNPAILTQQPCGSILLNRNDATCVSPATVNASVKSSTSVLSNVKSAFLFGEASRPRQPGPPAAVYNERNRASSVSSTGSAASTGSYGGMAPQSQPGRRRAPSPSVSFAPLPYVPNLERRRSITLGVAARSNLLKTQGSAAGGMDNASAQPIPGAPSRRDGRKGYLMMTDEEWEYYKKEQAKAGQAASPPELHHLVRDSGKKLWQKARSLSSSSSKSPSSPKTLGKPVDSSDTVSLTYVSSRSSPPESLAESSDSNPPSGSSVLKPRPTLFGRAASYRDDGNVLDDEIGSIAEEDEEALEAEDEVRVEPIPNRYLATNGVKPRTESVSTTSDGRSSAGESSYDDDEDDPPVALPAYLKKDMEAERHHYMHEHEGYQSRSGTATPTATAFEHERHHHQLHELPSRSSIDESSGQNHIHHAHIAKHLMAMDLNQGQGDRADLEGDATPRGRGSPRMRALSSAGYFSDGP</sequence>
<organism evidence="1 2">
    <name type="scientific">Naganishia adeliensis</name>
    <dbReference type="NCBI Taxonomy" id="92952"/>
    <lineage>
        <taxon>Eukaryota</taxon>
        <taxon>Fungi</taxon>
        <taxon>Dikarya</taxon>
        <taxon>Basidiomycota</taxon>
        <taxon>Agaricomycotina</taxon>
        <taxon>Tremellomycetes</taxon>
        <taxon>Filobasidiales</taxon>
        <taxon>Filobasidiaceae</taxon>
        <taxon>Naganishia</taxon>
    </lineage>
</organism>
<evidence type="ECO:0000313" key="2">
    <source>
        <dbReference type="Proteomes" id="UP001230649"/>
    </source>
</evidence>
<keyword evidence="2" id="KW-1185">Reference proteome</keyword>
<gene>
    <name evidence="1" type="ORF">QFC20_005490</name>
</gene>
<comment type="caution">
    <text evidence="1">The sequence shown here is derived from an EMBL/GenBank/DDBJ whole genome shotgun (WGS) entry which is preliminary data.</text>
</comment>
<evidence type="ECO:0000313" key="1">
    <source>
        <dbReference type="EMBL" id="KAJ9100213.1"/>
    </source>
</evidence>
<protein>
    <submittedName>
        <fullName evidence="1">Uncharacterized protein</fullName>
    </submittedName>
</protein>